<keyword evidence="5" id="KW-1185">Reference proteome</keyword>
<reference evidence="2 4" key="1">
    <citation type="submission" date="2016-11" db="EMBL/GenBank/DDBJ databases">
        <authorList>
            <person name="Jaros S."/>
            <person name="Januszkiewicz K."/>
            <person name="Wedrychowicz H."/>
        </authorList>
    </citation>
    <scope>NUCLEOTIDE SEQUENCE [LARGE SCALE GENOMIC DNA]</scope>
    <source>
        <strain evidence="2 4">DSM 784</strain>
    </source>
</reference>
<accession>A0A1K1T238</accession>
<dbReference type="OrthoDB" id="681761at2"/>
<dbReference type="EMBL" id="CP140154">
    <property type="protein sequence ID" value="WQG88316.1"/>
    <property type="molecule type" value="Genomic_DNA"/>
</dbReference>
<gene>
    <name evidence="2" type="ORF">SAMN05661012_06647</name>
    <name evidence="3" type="ORF">SR876_25685</name>
</gene>
<feature type="transmembrane region" description="Helical" evidence="1">
    <location>
        <begin position="417"/>
        <end position="438"/>
    </location>
</feature>
<dbReference type="RefSeq" id="WP_143151012.1">
    <property type="nucleotide sequence ID" value="NZ_CP139972.1"/>
</dbReference>
<feature type="transmembrane region" description="Helical" evidence="1">
    <location>
        <begin position="150"/>
        <end position="167"/>
    </location>
</feature>
<feature type="transmembrane region" description="Helical" evidence="1">
    <location>
        <begin position="28"/>
        <end position="47"/>
    </location>
</feature>
<dbReference type="AlphaFoldDB" id="A0A1K1T238"/>
<evidence type="ECO:0008006" key="6">
    <source>
        <dbReference type="Google" id="ProtNLM"/>
    </source>
</evidence>
<feature type="transmembrane region" description="Helical" evidence="1">
    <location>
        <begin position="174"/>
        <end position="197"/>
    </location>
</feature>
<evidence type="ECO:0000313" key="3">
    <source>
        <dbReference type="EMBL" id="WQG88316.1"/>
    </source>
</evidence>
<evidence type="ECO:0000256" key="1">
    <source>
        <dbReference type="SAM" id="Phobius"/>
    </source>
</evidence>
<dbReference type="Proteomes" id="UP000183788">
    <property type="component" value="Unassembled WGS sequence"/>
</dbReference>
<dbReference type="STRING" id="1004.SAMN05661012_06647"/>
<feature type="transmembrane region" description="Helical" evidence="1">
    <location>
        <begin position="97"/>
        <end position="118"/>
    </location>
</feature>
<keyword evidence="1" id="KW-0812">Transmembrane</keyword>
<keyword evidence="1" id="KW-0472">Membrane</keyword>
<dbReference type="Proteomes" id="UP001326715">
    <property type="component" value="Chromosome"/>
</dbReference>
<feature type="transmembrane region" description="Helical" evidence="1">
    <location>
        <begin position="209"/>
        <end position="229"/>
    </location>
</feature>
<proteinExistence type="predicted"/>
<sequence>MSNPLIDNNFPASTSLKDYILKFPENRFYLIISVIVIVLQLIIYKYLYPYANFLIGDSYCYIKEAFDNAQIANYPIGYPMFLRFFSALTVSDTCLVVFQYFLVQGAAISLLYTLFYFFNPHKYLKRLLIIMTLFNPLLFVIANTVSSDNLFLSLSVIWINLLIWIIYRPTKTVIFWHAIILFFLLTVRFNALFYPFISLFAFFQSKEQLRLKIVGVFLFSSLMLSFVIYNREKYFEISGKRQFSVFSGWQMANNGLYAYRHVPVESRVKVPNKFDKLDAMVRNYFYYANKDSNNRIDNGKATYDYMFMQESPLWIYCLQQTTLKEGESDLKTGAVVGPLYAEYGAWLILHYPVQFIEYVIWPNVKKWFIPPMEMIDSYNGGAINVPELIAQWFKYKSVMLTTRVKDPYIFEGIIRLYPLWACVVYIIFLLSVLYYFIFKWRNNPSNLNRVVMFITFFWIINFCFNVFASPIQMRHVLFPVQMSNVFSFLIIGVL</sequence>
<evidence type="ECO:0000313" key="2">
    <source>
        <dbReference type="EMBL" id="SFW90635.1"/>
    </source>
</evidence>
<evidence type="ECO:0000313" key="5">
    <source>
        <dbReference type="Proteomes" id="UP001326715"/>
    </source>
</evidence>
<evidence type="ECO:0000313" key="4">
    <source>
        <dbReference type="Proteomes" id="UP000183788"/>
    </source>
</evidence>
<dbReference type="EMBL" id="FPIZ01000051">
    <property type="protein sequence ID" value="SFW90635.1"/>
    <property type="molecule type" value="Genomic_DNA"/>
</dbReference>
<organism evidence="2 4">
    <name type="scientific">Chitinophaga sancti</name>
    <dbReference type="NCBI Taxonomy" id="1004"/>
    <lineage>
        <taxon>Bacteria</taxon>
        <taxon>Pseudomonadati</taxon>
        <taxon>Bacteroidota</taxon>
        <taxon>Chitinophagia</taxon>
        <taxon>Chitinophagales</taxon>
        <taxon>Chitinophagaceae</taxon>
        <taxon>Chitinophaga</taxon>
    </lineage>
</organism>
<keyword evidence="1" id="KW-1133">Transmembrane helix</keyword>
<feature type="transmembrane region" description="Helical" evidence="1">
    <location>
        <begin position="127"/>
        <end position="144"/>
    </location>
</feature>
<reference evidence="3 5" key="2">
    <citation type="submission" date="2023-11" db="EMBL/GenBank/DDBJ databases">
        <title>MicrobeMod: A computational toolkit for identifying prokaryotic methylation and restriction-modification with nanopore sequencing.</title>
        <authorList>
            <person name="Crits-Christoph A."/>
            <person name="Kang S.C."/>
            <person name="Lee H."/>
            <person name="Ostrov N."/>
        </authorList>
    </citation>
    <scope>NUCLEOTIDE SEQUENCE [LARGE SCALE GENOMIC DNA]</scope>
    <source>
        <strain evidence="3 5">ATCC 23090</strain>
    </source>
</reference>
<protein>
    <recommendedName>
        <fullName evidence="6">Dolichyl-phosphate-mannose-protein mannosyltransferase</fullName>
    </recommendedName>
</protein>
<name>A0A1K1T238_9BACT</name>
<feature type="transmembrane region" description="Helical" evidence="1">
    <location>
        <begin position="450"/>
        <end position="468"/>
    </location>
</feature>